<dbReference type="AlphaFoldDB" id="A0A3R7QLR7"/>
<feature type="compositionally biased region" description="Pro residues" evidence="1">
    <location>
        <begin position="268"/>
        <end position="309"/>
    </location>
</feature>
<dbReference type="Proteomes" id="UP000283509">
    <property type="component" value="Unassembled WGS sequence"/>
</dbReference>
<comment type="caution">
    <text evidence="2">The sequence shown here is derived from an EMBL/GenBank/DDBJ whole genome shotgun (WGS) entry which is preliminary data.</text>
</comment>
<evidence type="ECO:0000313" key="3">
    <source>
        <dbReference type="Proteomes" id="UP000283509"/>
    </source>
</evidence>
<name>A0A3R7QLR7_PENVA</name>
<proteinExistence type="predicted"/>
<dbReference type="PROSITE" id="PS51257">
    <property type="entry name" value="PROKAR_LIPOPROTEIN"/>
    <property type="match status" value="1"/>
</dbReference>
<dbReference type="EMBL" id="QCYY01002295">
    <property type="protein sequence ID" value="ROT71466.1"/>
    <property type="molecule type" value="Genomic_DNA"/>
</dbReference>
<evidence type="ECO:0000256" key="1">
    <source>
        <dbReference type="SAM" id="MobiDB-lite"/>
    </source>
</evidence>
<feature type="region of interest" description="Disordered" evidence="1">
    <location>
        <begin position="336"/>
        <end position="355"/>
    </location>
</feature>
<evidence type="ECO:0000313" key="2">
    <source>
        <dbReference type="EMBL" id="ROT71466.1"/>
    </source>
</evidence>
<reference evidence="2 3" key="1">
    <citation type="submission" date="2018-04" db="EMBL/GenBank/DDBJ databases">
        <authorList>
            <person name="Zhang X."/>
            <person name="Yuan J."/>
            <person name="Li F."/>
            <person name="Xiang J."/>
        </authorList>
    </citation>
    <scope>NUCLEOTIDE SEQUENCE [LARGE SCALE GENOMIC DNA]</scope>
    <source>
        <tissue evidence="2">Muscle</tissue>
    </source>
</reference>
<gene>
    <name evidence="2" type="ORF">C7M84_010217</name>
</gene>
<feature type="region of interest" description="Disordered" evidence="1">
    <location>
        <begin position="266"/>
        <end position="324"/>
    </location>
</feature>
<organism evidence="2 3">
    <name type="scientific">Penaeus vannamei</name>
    <name type="common">Whiteleg shrimp</name>
    <name type="synonym">Litopenaeus vannamei</name>
    <dbReference type="NCBI Taxonomy" id="6689"/>
    <lineage>
        <taxon>Eukaryota</taxon>
        <taxon>Metazoa</taxon>
        <taxon>Ecdysozoa</taxon>
        <taxon>Arthropoda</taxon>
        <taxon>Crustacea</taxon>
        <taxon>Multicrustacea</taxon>
        <taxon>Malacostraca</taxon>
        <taxon>Eumalacostraca</taxon>
        <taxon>Eucarida</taxon>
        <taxon>Decapoda</taxon>
        <taxon>Dendrobranchiata</taxon>
        <taxon>Penaeoidea</taxon>
        <taxon>Penaeidae</taxon>
        <taxon>Penaeus</taxon>
    </lineage>
</organism>
<keyword evidence="3" id="KW-1185">Reference proteome</keyword>
<protein>
    <submittedName>
        <fullName evidence="2">Uncharacterized protein</fullName>
    </submittedName>
</protein>
<accession>A0A3R7QLR7</accession>
<reference evidence="2 3" key="2">
    <citation type="submission" date="2019-01" db="EMBL/GenBank/DDBJ databases">
        <title>The decoding of complex shrimp genome reveals the adaptation for benthos swimmer, frequently molting mechanism and breeding impact on genome.</title>
        <authorList>
            <person name="Sun Y."/>
            <person name="Gao Y."/>
            <person name="Yu Y."/>
        </authorList>
    </citation>
    <scope>NUCLEOTIDE SEQUENCE [LARGE SCALE GENOMIC DNA]</scope>
    <source>
        <tissue evidence="2">Muscle</tissue>
    </source>
</reference>
<sequence>MAHGTTRILHRQYLQDFISCVITSLSSWVSCPVRADIETSSGGEKTLRWASGSTRSEQSLRFPLAPSPSLPSPFFFSLLIPLPLSLPPLYVLSLPIFSRSFSSVSCLSPFPSLLPSTLFPSSPISLPLPSFPTLPSPPLPPLSTTLPSLPIPPSSCPSPYTYPSCLSRSPLLLSPTRSHPSLTFAHISPPLFLPSSLFLPPYLSSSVPISRTSPPPSSPFTFPPPYPSPVPPPYIHPYPPPLRHTLPLFPSSIPLRESPLPLHTLPNSPLPSIPSPSLLSPPYPSPDSPPPSIPLPDSPPPSIPSPNLLPLPRHEPPSAGCLRPQIRRPSSAVHFEAQMRRAPRPPPPKGILPGYASIDRGRALRRFAASP</sequence>